<dbReference type="Pfam" id="PF19131">
    <property type="entry name" value="DUF5814"/>
    <property type="match status" value="1"/>
</dbReference>
<dbReference type="SMART" id="SM00490">
    <property type="entry name" value="HELICc"/>
    <property type="match status" value="1"/>
</dbReference>
<evidence type="ECO:0000313" key="7">
    <source>
        <dbReference type="EMBL" id="WNY27066.1"/>
    </source>
</evidence>
<dbReference type="InterPro" id="IPR001650">
    <property type="entry name" value="Helicase_C-like"/>
</dbReference>
<dbReference type="SMART" id="SM00487">
    <property type="entry name" value="DEXDc"/>
    <property type="match status" value="1"/>
</dbReference>
<dbReference type="Proteomes" id="UP001304970">
    <property type="component" value="Chromosome"/>
</dbReference>
<keyword evidence="2 7" id="KW-0378">Hydrolase</keyword>
<dbReference type="InterPro" id="IPR043852">
    <property type="entry name" value="DUF5814"/>
</dbReference>
<dbReference type="GO" id="GO:0005524">
    <property type="term" value="F:ATP binding"/>
    <property type="evidence" value="ECO:0007669"/>
    <property type="project" value="UniProtKB-KW"/>
</dbReference>
<dbReference type="InterPro" id="IPR011545">
    <property type="entry name" value="DEAD/DEAH_box_helicase_dom"/>
</dbReference>
<organism evidence="7 8">
    <name type="scientific">Methanolapillus ohkumae</name>
    <dbReference type="NCBI Taxonomy" id="3028298"/>
    <lineage>
        <taxon>Archaea</taxon>
        <taxon>Methanobacteriati</taxon>
        <taxon>Methanobacteriota</taxon>
        <taxon>Stenosarchaea group</taxon>
        <taxon>Methanomicrobia</taxon>
        <taxon>Methanosarcinales</taxon>
        <taxon>Methanosarcinaceae</taxon>
        <taxon>Methanolapillus</taxon>
    </lineage>
</organism>
<dbReference type="InterPro" id="IPR050474">
    <property type="entry name" value="Hel308_SKI2-like"/>
</dbReference>
<dbReference type="GO" id="GO:0140097">
    <property type="term" value="F:catalytic activity, acting on DNA"/>
    <property type="evidence" value="ECO:0007669"/>
    <property type="project" value="UniProtKB-ARBA"/>
</dbReference>
<dbReference type="PANTHER" id="PTHR47961">
    <property type="entry name" value="DNA POLYMERASE THETA, PUTATIVE (AFU_ORTHOLOGUE AFUA_1G05260)-RELATED"/>
    <property type="match status" value="1"/>
</dbReference>
<dbReference type="EMBL" id="CP131061">
    <property type="protein sequence ID" value="WNY27066.1"/>
    <property type="molecule type" value="Genomic_DNA"/>
</dbReference>
<evidence type="ECO:0000313" key="8">
    <source>
        <dbReference type="Proteomes" id="UP001304970"/>
    </source>
</evidence>
<keyword evidence="1" id="KW-0547">Nucleotide-binding</keyword>
<accession>A0AA96ZWX3</accession>
<dbReference type="InterPro" id="IPR014001">
    <property type="entry name" value="Helicase_ATP-bd"/>
</dbReference>
<evidence type="ECO:0000256" key="1">
    <source>
        <dbReference type="ARBA" id="ARBA00022741"/>
    </source>
</evidence>
<dbReference type="GO" id="GO:0003724">
    <property type="term" value="F:RNA helicase activity"/>
    <property type="evidence" value="ECO:0007669"/>
    <property type="project" value="UniProtKB-EC"/>
</dbReference>
<proteinExistence type="predicted"/>
<dbReference type="GO" id="GO:0016787">
    <property type="term" value="F:hydrolase activity"/>
    <property type="evidence" value="ECO:0007669"/>
    <property type="project" value="UniProtKB-KW"/>
</dbReference>
<feature type="domain" description="Helicase C-terminal" evidence="6">
    <location>
        <begin position="462"/>
        <end position="547"/>
    </location>
</feature>
<name>A0AA96ZWX3_9EURY</name>
<evidence type="ECO:0000256" key="2">
    <source>
        <dbReference type="ARBA" id="ARBA00022801"/>
    </source>
</evidence>
<dbReference type="CDD" id="cd18795">
    <property type="entry name" value="SF2_C_Ski2"/>
    <property type="match status" value="1"/>
</dbReference>
<keyword evidence="3 7" id="KW-0347">Helicase</keyword>
<evidence type="ECO:0000259" key="6">
    <source>
        <dbReference type="SMART" id="SM00490"/>
    </source>
</evidence>
<evidence type="ECO:0000259" key="5">
    <source>
        <dbReference type="SMART" id="SM00487"/>
    </source>
</evidence>
<dbReference type="AlphaFoldDB" id="A0AA96ZWX3"/>
<evidence type="ECO:0000256" key="3">
    <source>
        <dbReference type="ARBA" id="ARBA00022806"/>
    </source>
</evidence>
<keyword evidence="8" id="KW-1185">Reference proteome</keyword>
<reference evidence="7 8" key="1">
    <citation type="submission" date="2023-07" db="EMBL/GenBank/DDBJ databases">
        <title>Closed genome sequence of Methanosarcinaceae archaeon Am2.</title>
        <authorList>
            <person name="Poehlein A."/>
            <person name="Protasov E."/>
            <person name="Platt K."/>
            <person name="Reeh H."/>
            <person name="Daniel R."/>
            <person name="Brune A."/>
        </authorList>
    </citation>
    <scope>NUCLEOTIDE SEQUENCE [LARGE SCALE GENOMIC DNA]</scope>
    <source>
        <strain evidence="7 8">Am2</strain>
    </source>
</reference>
<dbReference type="Pfam" id="PF00270">
    <property type="entry name" value="DEAD"/>
    <property type="match status" value="1"/>
</dbReference>
<gene>
    <name evidence="7" type="primary">dbpA_3</name>
    <name evidence="7" type="ORF">MsAm2_08510</name>
</gene>
<sequence>MYPMLWILFAEKGPKWTVMIILDKNKEPLWTGELELKENTAGFRPHKIRILKREGKELSDEEYFQSKDFINLLKKANRIMVASGGSPDREKELSSLLCAYQLKYENVNICRFCRMAQRFNFINKSSVRYHKEKICPDCAKDELRKVLKNSRQNMGDTTVDFFYETLLRTKDFEKTVAMLSAGRLDPEVTKYDTVKSVTAEKLTGIKKLPIHKRLKNLLLSKSETLLPVQSLAVDAGLLLGKNLLVVSATATGKTLVGEIAGIENILNGKGKMLYLVPLVALANQKYDQFQKRYSEIDLSVSIKIGAELIKTKSTSAMRKTLDSDIIVGTYEGIDHILRLGNADSLGKVGTVVIDEVHMLTDPERGHRLDGLIARLRYTFPETQFIYLSATVANPDYFAKKLDSNLVVYEHRPVPIERHLIFAQEHEKNRLMAQLIQDEYAMKSSKGHRGQTIIFTNSRVNCHTIAGALQSQGIPAAFYHAGLNLNERKVVENKFGRGEIPVVVTTAALAAGVDFPASQVIFESMAMGIEWLSVSDFLQMSGRAGRPDYHDRGIVVLMPVPGKSYLSGTKETEEEIAIALLKGGLLEEKFDYDEEEQLEELLASVSVTSSRLDLSKIHRSMFGSFSENMMLIKLQKFKFIELLGKEIRQTRLGQIASAYFLSVSKTYMIVDSIAANISVLHIITNLDFFTAATFKYAEQISKDLRMNLPSRVFQGAFMDIIFDGSNLKDVSPKYQKLLLNFAADMFVCSCAESPYCGCAERKFSEKIILLRTKGLEPIEIIRKLEDDYGISAYAGDVFSYLEDAVRNLEAIELIAKTVKKNEIAAAAKEMRLKIQG</sequence>
<keyword evidence="4" id="KW-0067">ATP-binding</keyword>
<dbReference type="PANTHER" id="PTHR47961:SF1">
    <property type="entry name" value="ATP-DEPENDENT HELICASE MJ1401-RELATED"/>
    <property type="match status" value="1"/>
</dbReference>
<dbReference type="GO" id="GO:0003676">
    <property type="term" value="F:nucleic acid binding"/>
    <property type="evidence" value="ECO:0007669"/>
    <property type="project" value="InterPro"/>
</dbReference>
<dbReference type="Gene3D" id="3.40.50.300">
    <property type="entry name" value="P-loop containing nucleotide triphosphate hydrolases"/>
    <property type="match status" value="2"/>
</dbReference>
<dbReference type="EC" id="3.6.4.13" evidence="7"/>
<dbReference type="Pfam" id="PF00271">
    <property type="entry name" value="Helicase_C"/>
    <property type="match status" value="1"/>
</dbReference>
<protein>
    <submittedName>
        <fullName evidence="7">ATP-dependent RNA helicase DbpA</fullName>
        <ecNumber evidence="7">3.6.4.13</ecNumber>
    </submittedName>
</protein>
<dbReference type="InterPro" id="IPR027417">
    <property type="entry name" value="P-loop_NTPase"/>
</dbReference>
<feature type="domain" description="Helicase ATP-binding" evidence="5">
    <location>
        <begin position="221"/>
        <end position="418"/>
    </location>
</feature>
<evidence type="ECO:0000256" key="4">
    <source>
        <dbReference type="ARBA" id="ARBA00022840"/>
    </source>
</evidence>
<dbReference type="SUPFAM" id="SSF52540">
    <property type="entry name" value="P-loop containing nucleoside triphosphate hydrolases"/>
    <property type="match status" value="1"/>
</dbReference>